<dbReference type="Proteomes" id="UP001320766">
    <property type="component" value="Unassembled WGS sequence"/>
</dbReference>
<dbReference type="RefSeq" id="WP_253766480.1">
    <property type="nucleotide sequence ID" value="NZ_BAAAVE010000016.1"/>
</dbReference>
<gene>
    <name evidence="2" type="ORF">HD595_001264</name>
</gene>
<reference evidence="2 3" key="1">
    <citation type="submission" date="2022-06" db="EMBL/GenBank/DDBJ databases">
        <title>Sequencing the genomes of 1000 actinobacteria strains.</title>
        <authorList>
            <person name="Klenk H.-P."/>
        </authorList>
    </citation>
    <scope>NUCLEOTIDE SEQUENCE [LARGE SCALE GENOMIC DNA]</scope>
    <source>
        <strain evidence="2 3">DSM 44170</strain>
    </source>
</reference>
<evidence type="ECO:0000256" key="1">
    <source>
        <dbReference type="SAM" id="MobiDB-lite"/>
    </source>
</evidence>
<keyword evidence="3" id="KW-1185">Reference proteome</keyword>
<evidence type="ECO:0000313" key="3">
    <source>
        <dbReference type="Proteomes" id="UP001320766"/>
    </source>
</evidence>
<dbReference type="EMBL" id="JAMZEC010000001">
    <property type="protein sequence ID" value="MCP2345142.1"/>
    <property type="molecule type" value="Genomic_DNA"/>
</dbReference>
<evidence type="ECO:0000313" key="2">
    <source>
        <dbReference type="EMBL" id="MCP2345142.1"/>
    </source>
</evidence>
<comment type="caution">
    <text evidence="2">The sequence shown here is derived from an EMBL/GenBank/DDBJ whole genome shotgun (WGS) entry which is preliminary data.</text>
</comment>
<accession>A0ABT1JUW9</accession>
<proteinExistence type="predicted"/>
<feature type="region of interest" description="Disordered" evidence="1">
    <location>
        <begin position="98"/>
        <end position="118"/>
    </location>
</feature>
<sequence length="369" mass="41831">MYRDDRQVKYLYVDLDQAWNRDRVPAELPTPSGLHDSWANITRRSGHSDEQAPLPPTGRPGANGSHLDGERAGWIRILARPGRDVVADLTMANRLRHLDDSQDESNPFEAPDLPDDLDDDWNNRLHQPDDSDMWDYVERFSRFYWLTRFQRAVLGQIDSALFAGLCMYLDSRSQIASLYAPEPYRSHIASLLRDTGTMSRGQLLAHPLTLKLPGLPRNSREGEDFKAVLRERMEDFKVRRPMFNLLTVPVKMTFLVVPPEQGKDLDNIVLTALPIAHEVLRPHIEPHLLAPQPPGGTPEPWRVEALRRLRSLNANSVAAYQVIELARTPQDPPAGVLRLALGPVSHSSWWDQAADYVDKRIAAKDELSG</sequence>
<organism evidence="2 3">
    <name type="scientific">Nonomuraea roseoviolacea subsp. carminata</name>
    <dbReference type="NCBI Taxonomy" id="160689"/>
    <lineage>
        <taxon>Bacteria</taxon>
        <taxon>Bacillati</taxon>
        <taxon>Actinomycetota</taxon>
        <taxon>Actinomycetes</taxon>
        <taxon>Streptosporangiales</taxon>
        <taxon>Streptosporangiaceae</taxon>
        <taxon>Nonomuraea</taxon>
    </lineage>
</organism>
<protein>
    <submittedName>
        <fullName evidence="2">Uncharacterized protein</fullName>
    </submittedName>
</protein>
<feature type="region of interest" description="Disordered" evidence="1">
    <location>
        <begin position="27"/>
        <end position="66"/>
    </location>
</feature>
<name>A0ABT1JUW9_9ACTN</name>